<dbReference type="SUPFAM" id="SSF55729">
    <property type="entry name" value="Acyl-CoA N-acyltransferases (Nat)"/>
    <property type="match status" value="1"/>
</dbReference>
<keyword evidence="5" id="KW-1185">Reference proteome</keyword>
<dbReference type="EMBL" id="BMFG01000002">
    <property type="protein sequence ID" value="GGD17365.1"/>
    <property type="molecule type" value="Genomic_DNA"/>
</dbReference>
<dbReference type="SUPFAM" id="SSF56317">
    <property type="entry name" value="Carbon-nitrogen hydrolase"/>
    <property type="match status" value="1"/>
</dbReference>
<dbReference type="Pfam" id="PF00583">
    <property type="entry name" value="Acetyltransf_1"/>
    <property type="match status" value="1"/>
</dbReference>
<dbReference type="PROSITE" id="PS51186">
    <property type="entry name" value="GNAT"/>
    <property type="match status" value="1"/>
</dbReference>
<organism evidence="4 5">
    <name type="scientific">Flavobacterium orientale</name>
    <dbReference type="NCBI Taxonomy" id="1756020"/>
    <lineage>
        <taxon>Bacteria</taxon>
        <taxon>Pseudomonadati</taxon>
        <taxon>Bacteroidota</taxon>
        <taxon>Flavobacteriia</taxon>
        <taxon>Flavobacteriales</taxon>
        <taxon>Flavobacteriaceae</taxon>
        <taxon>Flavobacterium</taxon>
    </lineage>
</organism>
<dbReference type="InterPro" id="IPR000182">
    <property type="entry name" value="GNAT_dom"/>
</dbReference>
<dbReference type="GO" id="GO:0016747">
    <property type="term" value="F:acyltransferase activity, transferring groups other than amino-acyl groups"/>
    <property type="evidence" value="ECO:0007669"/>
    <property type="project" value="InterPro"/>
</dbReference>
<dbReference type="Gene3D" id="3.40.630.30">
    <property type="match status" value="1"/>
</dbReference>
<dbReference type="PANTHER" id="PTHR23088">
    <property type="entry name" value="NITRILASE-RELATED"/>
    <property type="match status" value="1"/>
</dbReference>
<comment type="caution">
    <text evidence="4">The sequence shown here is derived from an EMBL/GenBank/DDBJ whole genome shotgun (WGS) entry which is preliminary data.</text>
</comment>
<evidence type="ECO:0000259" key="2">
    <source>
        <dbReference type="PROSITE" id="PS50263"/>
    </source>
</evidence>
<dbReference type="PROSITE" id="PS01227">
    <property type="entry name" value="UPF0012"/>
    <property type="match status" value="1"/>
</dbReference>
<name>A0A916XWS8_9FLAO</name>
<proteinExistence type="inferred from homology"/>
<dbReference type="GO" id="GO:0016787">
    <property type="term" value="F:hydrolase activity"/>
    <property type="evidence" value="ECO:0007669"/>
    <property type="project" value="UniProtKB-KW"/>
</dbReference>
<evidence type="ECO:0000259" key="3">
    <source>
        <dbReference type="PROSITE" id="PS51186"/>
    </source>
</evidence>
<dbReference type="RefSeq" id="WP_188360960.1">
    <property type="nucleotide sequence ID" value="NZ_BMFG01000002.1"/>
</dbReference>
<protein>
    <submittedName>
        <fullName evidence="4">Carbon-nitrogen hydrolase</fullName>
    </submittedName>
</protein>
<evidence type="ECO:0000313" key="5">
    <source>
        <dbReference type="Proteomes" id="UP000625735"/>
    </source>
</evidence>
<dbReference type="AlphaFoldDB" id="A0A916XWS8"/>
<feature type="domain" description="N-acetyltransferase" evidence="3">
    <location>
        <begin position="8"/>
        <end position="208"/>
    </location>
</feature>
<dbReference type="CDD" id="cd04301">
    <property type="entry name" value="NAT_SF"/>
    <property type="match status" value="1"/>
</dbReference>
<feature type="domain" description="CN hydrolase" evidence="2">
    <location>
        <begin position="224"/>
        <end position="481"/>
    </location>
</feature>
<dbReference type="PROSITE" id="PS50263">
    <property type="entry name" value="CN_HYDROLASE"/>
    <property type="match status" value="1"/>
</dbReference>
<comment type="similarity">
    <text evidence="1">Belongs to the carbon-nitrogen hydrolase superfamily. NIT1/NIT2 family.</text>
</comment>
<reference evidence="4" key="2">
    <citation type="submission" date="2020-09" db="EMBL/GenBank/DDBJ databases">
        <authorList>
            <person name="Sun Q."/>
            <person name="Zhou Y."/>
        </authorList>
    </citation>
    <scope>NUCLEOTIDE SEQUENCE</scope>
    <source>
        <strain evidence="4">CGMCC 1.12506</strain>
    </source>
</reference>
<dbReference type="InterPro" id="IPR001110">
    <property type="entry name" value="UPF0012_CS"/>
</dbReference>
<reference evidence="4" key="1">
    <citation type="journal article" date="2014" name="Int. J. Syst. Evol. Microbiol.">
        <title>Complete genome sequence of Corynebacterium casei LMG S-19264T (=DSM 44701T), isolated from a smear-ripened cheese.</title>
        <authorList>
            <consortium name="US DOE Joint Genome Institute (JGI-PGF)"/>
            <person name="Walter F."/>
            <person name="Albersmeier A."/>
            <person name="Kalinowski J."/>
            <person name="Ruckert C."/>
        </authorList>
    </citation>
    <scope>NUCLEOTIDE SEQUENCE</scope>
    <source>
        <strain evidence="4">CGMCC 1.12506</strain>
    </source>
</reference>
<keyword evidence="4" id="KW-0378">Hydrolase</keyword>
<dbReference type="InterPro" id="IPR003010">
    <property type="entry name" value="C-N_Hydrolase"/>
</dbReference>
<dbReference type="InterPro" id="IPR016181">
    <property type="entry name" value="Acyl_CoA_acyltransferase"/>
</dbReference>
<gene>
    <name evidence="4" type="ORF">GCM10011343_05150</name>
</gene>
<dbReference type="InterPro" id="IPR036526">
    <property type="entry name" value="C-N_Hydrolase_sf"/>
</dbReference>
<evidence type="ECO:0000313" key="4">
    <source>
        <dbReference type="EMBL" id="GGD17365.1"/>
    </source>
</evidence>
<dbReference type="Pfam" id="PF00795">
    <property type="entry name" value="CN_hydrolase"/>
    <property type="match status" value="1"/>
</dbReference>
<dbReference type="PANTHER" id="PTHR23088:SF50">
    <property type="entry name" value="HYDROLASE YHCX"/>
    <property type="match status" value="1"/>
</dbReference>
<dbReference type="Proteomes" id="UP000625735">
    <property type="component" value="Unassembled WGS sequence"/>
</dbReference>
<sequence length="508" mass="58726">MQETINKIELRNLQIEDYKELKNSMMEAYSELENSYWKEHHIEKLLSIFPEGQLVVLVDDKVVGSALSLIIDYKKVIANHTYAQITGNYSFDTHNPFGEVLYGIDVFIHPKYRGLRLGRRLYDARKELCEQLNLKSIIFAGRIPNYIDYMEEFSPKQYIEKVKQKELYDPVLSFQISNDFHVKKIMKNYLVGDKSSNEYAVLMEWNNIYYDESPNLINLKKSVIRLGLIQWQMRPLNNLEQLFEQAEFFIDVVSGYGSDFALFPELFTAPLMADYNHLSEADAIRELAKHSEPIRKRFQEYAISYNINIITGSMPYMENGILYNVGFLCKRDGTNEMYTKIHITPNETLHWGMKGGSQIKTFDTDCGKIGIMICYDVEFPELSRLMADEGMNILFVPFLTDTQNGYTRVKHCAQSRAIENECYVAIAGCVGNLPKVNNMDIQYAQSAVFTPSDFAFPSNGVKAEATPNTEMTLIVDVDLDLLKQLHEFGTVRILKDRRHDLYSIKKLK</sequence>
<accession>A0A916XWS8</accession>
<dbReference type="CDD" id="cd07574">
    <property type="entry name" value="nitrilase_Rim1_like"/>
    <property type="match status" value="1"/>
</dbReference>
<dbReference type="Gene3D" id="3.60.110.10">
    <property type="entry name" value="Carbon-nitrogen hydrolase"/>
    <property type="match status" value="1"/>
</dbReference>
<evidence type="ECO:0000256" key="1">
    <source>
        <dbReference type="ARBA" id="ARBA00010613"/>
    </source>
</evidence>